<keyword evidence="3" id="KW-0234">DNA repair</keyword>
<organism evidence="6 7">
    <name type="scientific">Rotaria magnacalcarata</name>
    <dbReference type="NCBI Taxonomy" id="392030"/>
    <lineage>
        <taxon>Eukaryota</taxon>
        <taxon>Metazoa</taxon>
        <taxon>Spiralia</taxon>
        <taxon>Gnathifera</taxon>
        <taxon>Rotifera</taxon>
        <taxon>Eurotatoria</taxon>
        <taxon>Bdelloidea</taxon>
        <taxon>Philodinida</taxon>
        <taxon>Philodinidae</taxon>
        <taxon>Rotaria</taxon>
    </lineage>
</organism>
<evidence type="ECO:0000313" key="6">
    <source>
        <dbReference type="EMBL" id="CAF3783164.1"/>
    </source>
</evidence>
<keyword evidence="2" id="KW-0227">DNA damage</keyword>
<dbReference type="GO" id="GO:0006303">
    <property type="term" value="P:double-strand break repair via nonhomologous end joining"/>
    <property type="evidence" value="ECO:0007669"/>
    <property type="project" value="UniProtKB-ARBA"/>
</dbReference>
<comment type="caution">
    <text evidence="6">The sequence shown here is derived from an EMBL/GenBank/DDBJ whole genome shotgun (WGS) entry which is preliminary data.</text>
</comment>
<evidence type="ECO:0000256" key="2">
    <source>
        <dbReference type="ARBA" id="ARBA00022763"/>
    </source>
</evidence>
<name>A0A8S2IZ30_9BILA</name>
<reference evidence="6" key="1">
    <citation type="submission" date="2021-02" db="EMBL/GenBank/DDBJ databases">
        <authorList>
            <person name="Nowell W R."/>
        </authorList>
    </citation>
    <scope>NUCLEOTIDE SEQUENCE</scope>
</reference>
<comment type="subcellular location">
    <subcellularLocation>
        <location evidence="1">Nucleus</location>
    </subcellularLocation>
</comment>
<evidence type="ECO:0000256" key="3">
    <source>
        <dbReference type="ARBA" id="ARBA00023204"/>
    </source>
</evidence>
<dbReference type="InterPro" id="IPR038051">
    <property type="entry name" value="XRCC4-like_N_sf"/>
</dbReference>
<dbReference type="Pfam" id="PF09302">
    <property type="entry name" value="XLF"/>
    <property type="match status" value="1"/>
</dbReference>
<accession>A0A8S2IZ30</accession>
<sequence length="350" mass="40239">MSFEDFAATCSRTFAQTPVRLIRMSSSLTVYAGCLDASYRHLVLLCQPHFTDNSISIAFYLNGTAYFEHLNEEKIRQRLQLLNNPRKTSFHRDDLAPVLKRLKSMVSIDSLKQDNHDSELHAKLLSSRLLSVEIYQDNSRFKFKFRCEERPELFEQHYVRQLLIQVKELSQRQTYLCELLEHKDELPQFDSKLFLHTPMTLVDDNEEQDEDDDILSSSTTARLWKASFGRRGGQKFLDICLLKKAYLKALDGLGDEEEEDGEHAEDVSSVLNTIVDQTAADEDDYDDDEQSNDDADLAARIAKRSMASELNIENGPIFRSALTSLVFAESFSYGFYCLCPTDCLNHVRLK</sequence>
<protein>
    <recommendedName>
        <fullName evidence="5">XLF-like N-terminal domain-containing protein</fullName>
    </recommendedName>
</protein>
<evidence type="ECO:0000313" key="7">
    <source>
        <dbReference type="Proteomes" id="UP000681967"/>
    </source>
</evidence>
<gene>
    <name evidence="6" type="ORF">BYL167_LOCUS2045</name>
</gene>
<dbReference type="Gene3D" id="2.170.210.10">
    <property type="entry name" value="DNA double-strand break repair and VJ recombination XRCC4, N-terminal"/>
    <property type="match status" value="1"/>
</dbReference>
<dbReference type="Proteomes" id="UP000681967">
    <property type="component" value="Unassembled WGS sequence"/>
</dbReference>
<feature type="domain" description="XLF-like N-terminal" evidence="5">
    <location>
        <begin position="44"/>
        <end position="148"/>
    </location>
</feature>
<dbReference type="EMBL" id="CAJOBH010000339">
    <property type="protein sequence ID" value="CAF3783164.1"/>
    <property type="molecule type" value="Genomic_DNA"/>
</dbReference>
<keyword evidence="4" id="KW-0539">Nucleus</keyword>
<dbReference type="InterPro" id="IPR015381">
    <property type="entry name" value="XLF-like_N"/>
</dbReference>
<evidence type="ECO:0000259" key="5">
    <source>
        <dbReference type="Pfam" id="PF09302"/>
    </source>
</evidence>
<dbReference type="AlphaFoldDB" id="A0A8S2IZ30"/>
<evidence type="ECO:0000256" key="1">
    <source>
        <dbReference type="ARBA" id="ARBA00004123"/>
    </source>
</evidence>
<evidence type="ECO:0000256" key="4">
    <source>
        <dbReference type="ARBA" id="ARBA00023242"/>
    </source>
</evidence>
<dbReference type="GO" id="GO:0005634">
    <property type="term" value="C:nucleus"/>
    <property type="evidence" value="ECO:0007669"/>
    <property type="project" value="UniProtKB-SubCell"/>
</dbReference>
<proteinExistence type="predicted"/>